<gene>
    <name evidence="3" type="ORF">HK414_04035</name>
</gene>
<dbReference type="Gene3D" id="1.20.120.1490">
    <property type="match status" value="1"/>
</dbReference>
<evidence type="ECO:0000313" key="3">
    <source>
        <dbReference type="EMBL" id="QJW83580.1"/>
    </source>
</evidence>
<organism evidence="3 4">
    <name type="scientific">Ramlibacter terrae</name>
    <dbReference type="NCBI Taxonomy" id="2732511"/>
    <lineage>
        <taxon>Bacteria</taxon>
        <taxon>Pseudomonadati</taxon>
        <taxon>Pseudomonadota</taxon>
        <taxon>Betaproteobacteria</taxon>
        <taxon>Burkholderiales</taxon>
        <taxon>Comamonadaceae</taxon>
        <taxon>Ramlibacter</taxon>
    </lineage>
</organism>
<dbReference type="Pfam" id="PF13801">
    <property type="entry name" value="Metal_resist"/>
    <property type="match status" value="1"/>
</dbReference>
<reference evidence="3 4" key="1">
    <citation type="submission" date="2020-05" db="EMBL/GenBank/DDBJ databases">
        <title>Ramlibacter rhizophilus sp. nov., isolated from rhizosphere soil of national flower Mugunghwa from South Korea.</title>
        <authorList>
            <person name="Zheng-Fei Y."/>
            <person name="Huan T."/>
        </authorList>
    </citation>
    <scope>NUCLEOTIDE SEQUENCE [LARGE SCALE GENOMIC DNA]</scope>
    <source>
        <strain evidence="3 4">H242</strain>
    </source>
</reference>
<evidence type="ECO:0000256" key="1">
    <source>
        <dbReference type="SAM" id="Coils"/>
    </source>
</evidence>
<protein>
    <submittedName>
        <fullName evidence="3">Periplasmic heavy metal sensor</fullName>
    </submittedName>
</protein>
<dbReference type="InterPro" id="IPR025961">
    <property type="entry name" value="Metal_resist"/>
</dbReference>
<keyword evidence="4" id="KW-1185">Reference proteome</keyword>
<evidence type="ECO:0000256" key="2">
    <source>
        <dbReference type="SAM" id="MobiDB-lite"/>
    </source>
</evidence>
<dbReference type="EMBL" id="CP053418">
    <property type="protein sequence ID" value="QJW83580.1"/>
    <property type="molecule type" value="Genomic_DNA"/>
</dbReference>
<reference evidence="3 4" key="2">
    <citation type="submission" date="2020-05" db="EMBL/GenBank/DDBJ databases">
        <authorList>
            <person name="Khan S.A."/>
            <person name="Jeon C.O."/>
            <person name="Chun B.H."/>
        </authorList>
    </citation>
    <scope>NUCLEOTIDE SEQUENCE [LARGE SCALE GENOMIC DNA]</scope>
    <source>
        <strain evidence="3 4">H242</strain>
    </source>
</reference>
<evidence type="ECO:0000313" key="4">
    <source>
        <dbReference type="Proteomes" id="UP000500826"/>
    </source>
</evidence>
<keyword evidence="1" id="KW-0175">Coiled coil</keyword>
<feature type="coiled-coil region" evidence="1">
    <location>
        <begin position="24"/>
        <end position="51"/>
    </location>
</feature>
<feature type="compositionally biased region" description="Polar residues" evidence="2">
    <location>
        <begin position="13"/>
        <end position="23"/>
    </location>
</feature>
<accession>A0ABX6P0J4</accession>
<dbReference type="Proteomes" id="UP000500826">
    <property type="component" value="Chromosome"/>
</dbReference>
<sequence>MHVLEHAQALELSPSQQAQTQALMQRHKSEVRALGAELVAAERRLDELFRTRRATPDTVSELTAAIGGLQARIRASHLNTH</sequence>
<feature type="region of interest" description="Disordered" evidence="2">
    <location>
        <begin position="1"/>
        <end position="24"/>
    </location>
</feature>
<name>A0ABX6P0J4_9BURK</name>
<proteinExistence type="predicted"/>